<proteinExistence type="predicted"/>
<dbReference type="Pfam" id="PF20136">
    <property type="entry name" value="DUF6526"/>
    <property type="match status" value="1"/>
</dbReference>
<dbReference type="Proteomes" id="UP000799092">
    <property type="component" value="Unassembled WGS sequence"/>
</dbReference>
<reference evidence="2" key="1">
    <citation type="submission" date="2019-11" db="EMBL/GenBank/DDBJ databases">
        <authorList>
            <person name="Li J."/>
        </authorList>
    </citation>
    <scope>NUCLEOTIDE SEQUENCE</scope>
    <source>
        <strain evidence="2">B6B</strain>
    </source>
</reference>
<evidence type="ECO:0000313" key="2">
    <source>
        <dbReference type="EMBL" id="MRH41360.1"/>
    </source>
</evidence>
<keyword evidence="1" id="KW-1133">Transmembrane helix</keyword>
<name>A0A6A8D7W6_9BACI</name>
<protein>
    <submittedName>
        <fullName evidence="2">Uncharacterized protein</fullName>
    </submittedName>
</protein>
<evidence type="ECO:0000313" key="3">
    <source>
        <dbReference type="Proteomes" id="UP000799092"/>
    </source>
</evidence>
<dbReference type="OrthoDB" id="765463at2"/>
<dbReference type="RefSeq" id="WP_153735031.1">
    <property type="nucleotide sequence ID" value="NZ_WJNG01000002.1"/>
</dbReference>
<gene>
    <name evidence="2" type="ORF">GH741_01575</name>
</gene>
<keyword evidence="1" id="KW-0812">Transmembrane</keyword>
<keyword evidence="3" id="KW-1185">Reference proteome</keyword>
<organism evidence="2 3">
    <name type="scientific">Aquibacillus halophilus</name>
    <dbReference type="NCBI Taxonomy" id="930132"/>
    <lineage>
        <taxon>Bacteria</taxon>
        <taxon>Bacillati</taxon>
        <taxon>Bacillota</taxon>
        <taxon>Bacilli</taxon>
        <taxon>Bacillales</taxon>
        <taxon>Bacillaceae</taxon>
        <taxon>Aquibacillus</taxon>
    </lineage>
</organism>
<dbReference type="InterPro" id="IPR045385">
    <property type="entry name" value="DUF6526"/>
</dbReference>
<keyword evidence="1" id="KW-0472">Membrane</keyword>
<feature type="transmembrane region" description="Helical" evidence="1">
    <location>
        <begin position="48"/>
        <end position="68"/>
    </location>
</feature>
<evidence type="ECO:0000256" key="1">
    <source>
        <dbReference type="SAM" id="Phobius"/>
    </source>
</evidence>
<dbReference type="AlphaFoldDB" id="A0A6A8D7W6"/>
<feature type="transmembrane region" description="Helical" evidence="1">
    <location>
        <begin position="15"/>
        <end position="36"/>
    </location>
</feature>
<sequence length="143" mass="16779">MEQNYKKHAMIDPHFHYVLAPLVIIIVILAIIQFVSATQNGDFSLTNVILVIGSVMFFLIVAKMRLYVLRLQDRIIRSEESFRYFVLTGKRLDINLSIKQLIALRFASDEEFPTLVLKTVEENLMPEQIKQSVKEWRADYYRV</sequence>
<dbReference type="EMBL" id="WJNG01000002">
    <property type="protein sequence ID" value="MRH41360.1"/>
    <property type="molecule type" value="Genomic_DNA"/>
</dbReference>
<accession>A0A6A8D7W6</accession>
<comment type="caution">
    <text evidence="2">The sequence shown here is derived from an EMBL/GenBank/DDBJ whole genome shotgun (WGS) entry which is preliminary data.</text>
</comment>